<dbReference type="RefSeq" id="WP_309940772.1">
    <property type="nucleotide sequence ID" value="NZ_AP025306.1"/>
</dbReference>
<evidence type="ECO:0000313" key="3">
    <source>
        <dbReference type="Proteomes" id="UP001185092"/>
    </source>
</evidence>
<comment type="caution">
    <text evidence="2">The sequence shown here is derived from an EMBL/GenBank/DDBJ whole genome shotgun (WGS) entry which is preliminary data.</text>
</comment>
<feature type="region of interest" description="Disordered" evidence="1">
    <location>
        <begin position="1"/>
        <end position="25"/>
    </location>
</feature>
<evidence type="ECO:0000256" key="1">
    <source>
        <dbReference type="SAM" id="MobiDB-lite"/>
    </source>
</evidence>
<gene>
    <name evidence="2" type="ORF">HNQ88_003738</name>
</gene>
<dbReference type="EMBL" id="JAVDQD010000005">
    <property type="protein sequence ID" value="MDR6240662.1"/>
    <property type="molecule type" value="Genomic_DNA"/>
</dbReference>
<evidence type="ECO:0000313" key="2">
    <source>
        <dbReference type="EMBL" id="MDR6240662.1"/>
    </source>
</evidence>
<name>A0AAE3XPC5_9BACT</name>
<reference evidence="2" key="1">
    <citation type="submission" date="2023-07" db="EMBL/GenBank/DDBJ databases">
        <title>Genomic Encyclopedia of Type Strains, Phase IV (KMG-IV): sequencing the most valuable type-strain genomes for metagenomic binning, comparative biology and taxonomic classification.</title>
        <authorList>
            <person name="Goeker M."/>
        </authorList>
    </citation>
    <scope>NUCLEOTIDE SEQUENCE</scope>
    <source>
        <strain evidence="2">DSM 26174</strain>
    </source>
</reference>
<dbReference type="AlphaFoldDB" id="A0AAE3XPC5"/>
<protein>
    <submittedName>
        <fullName evidence="2">Uncharacterized protein</fullName>
    </submittedName>
</protein>
<sequence length="735" mass="85171">MLKVGKESKENIKDGASNRAGEKGVAKVSLEALHLSGSEEDEVKSKYDVEAPSESATKRKPFIVDIPKESELPECHKPSELELSLSDKEILRKYKVPRSEETKDKVNPHYECNERYGHGFWRKVSPLHLIKADDFLKICVKMDFYPEDILIYLRKYHQIHANRSLSQGLKAYNALSVLFELKKSIYRWYNGQKIKRTNRQSADGLPLYTFKKAYYVLCELLEQVHEEEERMVELTIMTGHKLWSPLCHSKRFGNDRVQDIWDRIILGKSNLKFVTPDFQAEGIHPYEHQAFIDLFPTQERKSKEEAVEAAEYSAKQKTDFKKRVLKEKLRKLPPAKYDLIAPLYEDETEAFIPFSPPSTAKPQIAELDEEGNPVKSSVKTNDQIEKYRRVSTERLDLLSGVNEEYLLSRRKPDGKKSVRFQTPPDAKSEACFYPPEDSGLYVRRELEPRIFQGNYDLNEYLFEFKDIQISRALANRNNDPAKFLWNARTQIAEMLQYETSALFLEKLLMDAPSMPLYVTFSEELFTDEARLCFEENDSCKIHHPSVADEVEMSKRQESLGNQMFEETLTSSQACKWAMTLASDKGATPASSNAIQQGFVKVPYTIPQVTSPEDMKPLHPMTLYLPPSKLLETRYFVTERDWVPTILSGSLGLYPSFFHMLRALYMARRAREGTMLYDPDEGHKATKEIENPIRKEMGLSPRHANELFKCDERWYCFEARNQFGNTKIISLRQDRV</sequence>
<accession>A0AAE3XPC5</accession>
<keyword evidence="3" id="KW-1185">Reference proteome</keyword>
<feature type="compositionally biased region" description="Basic and acidic residues" evidence="1">
    <location>
        <begin position="1"/>
        <end position="13"/>
    </location>
</feature>
<feature type="region of interest" description="Disordered" evidence="1">
    <location>
        <begin position="37"/>
        <end position="62"/>
    </location>
</feature>
<organism evidence="2 3">
    <name type="scientific">Aureibacter tunicatorum</name>
    <dbReference type="NCBI Taxonomy" id="866807"/>
    <lineage>
        <taxon>Bacteria</taxon>
        <taxon>Pseudomonadati</taxon>
        <taxon>Bacteroidota</taxon>
        <taxon>Cytophagia</taxon>
        <taxon>Cytophagales</taxon>
        <taxon>Persicobacteraceae</taxon>
        <taxon>Aureibacter</taxon>
    </lineage>
</organism>
<proteinExistence type="predicted"/>
<dbReference type="Proteomes" id="UP001185092">
    <property type="component" value="Unassembled WGS sequence"/>
</dbReference>